<dbReference type="InterPro" id="IPR032466">
    <property type="entry name" value="Metal_Hydrolase"/>
</dbReference>
<evidence type="ECO:0000256" key="1">
    <source>
        <dbReference type="ARBA" id="ARBA00023239"/>
    </source>
</evidence>
<evidence type="ECO:0000313" key="3">
    <source>
        <dbReference type="EMBL" id="BCI61103.1"/>
    </source>
</evidence>
<protein>
    <submittedName>
        <fullName evidence="3">Amidohydrolase</fullName>
    </submittedName>
</protein>
<dbReference type="KEGG" id="sman:C12CBH8_17420"/>
<name>A0A7I8D7A2_9FIRM</name>
<feature type="domain" description="Amidohydrolase-related" evidence="2">
    <location>
        <begin position="3"/>
        <end position="262"/>
    </location>
</feature>
<organism evidence="3 4">
    <name type="scientific">Solibaculum mannosilyticum</name>
    <dbReference type="NCBI Taxonomy" id="2780922"/>
    <lineage>
        <taxon>Bacteria</taxon>
        <taxon>Bacillati</taxon>
        <taxon>Bacillota</taxon>
        <taxon>Clostridia</taxon>
        <taxon>Eubacteriales</taxon>
        <taxon>Oscillospiraceae</taxon>
        <taxon>Solibaculum</taxon>
    </lineage>
</organism>
<dbReference type="RefSeq" id="WP_215533055.1">
    <property type="nucleotide sequence ID" value="NZ_AP023321.1"/>
</dbReference>
<dbReference type="Proteomes" id="UP000593890">
    <property type="component" value="Chromosome"/>
</dbReference>
<dbReference type="InterPro" id="IPR006680">
    <property type="entry name" value="Amidohydro-rel"/>
</dbReference>
<dbReference type="GO" id="GO:0016831">
    <property type="term" value="F:carboxy-lyase activity"/>
    <property type="evidence" value="ECO:0007669"/>
    <property type="project" value="InterPro"/>
</dbReference>
<reference evidence="4" key="1">
    <citation type="submission" date="2020-07" db="EMBL/GenBank/DDBJ databases">
        <title>Complete genome sequencing of Clostridia bacterium strain 12CBH8.</title>
        <authorList>
            <person name="Sakamoto M."/>
            <person name="Murakami T."/>
            <person name="Mori H."/>
        </authorList>
    </citation>
    <scope>NUCLEOTIDE SEQUENCE [LARGE SCALE GENOMIC DNA]</scope>
    <source>
        <strain evidence="4">12CBH8</strain>
    </source>
</reference>
<keyword evidence="1" id="KW-0456">Lyase</keyword>
<dbReference type="Gene3D" id="3.20.20.140">
    <property type="entry name" value="Metal-dependent hydrolases"/>
    <property type="match status" value="1"/>
</dbReference>
<dbReference type="GO" id="GO:0016787">
    <property type="term" value="F:hydrolase activity"/>
    <property type="evidence" value="ECO:0007669"/>
    <property type="project" value="UniProtKB-KW"/>
</dbReference>
<sequence>MVIDFHTHVFPDKIAGRTIEVLEGNSNFKAAIPGTLDALLSSMERNAIDHSVVLPIATKPSQTASILRFAAEIDKLPNITSFGSVHPDSDDVKGDIRRIKEAGLKGIKLHPDYQGFFIDDVKAVRTIALAAEEDLTVIVHAGEDIAFPDVHHCTPQRIRRILPDIKGCRFVCAHLGGWRYWDDVERYLTDTDVYIDTCFTFGWCETEQIVRILKSFNPDRILFGTDSPWDDQGKAVERLKSAGLPENLLQKILHQNAQVLLGMSSAQEK</sequence>
<dbReference type="GO" id="GO:0019748">
    <property type="term" value="P:secondary metabolic process"/>
    <property type="evidence" value="ECO:0007669"/>
    <property type="project" value="TreeGrafter"/>
</dbReference>
<keyword evidence="3" id="KW-0378">Hydrolase</keyword>
<dbReference type="CDD" id="cd01292">
    <property type="entry name" value="metallo-dependent_hydrolases"/>
    <property type="match status" value="1"/>
</dbReference>
<keyword evidence="4" id="KW-1185">Reference proteome</keyword>
<evidence type="ECO:0000259" key="2">
    <source>
        <dbReference type="Pfam" id="PF04909"/>
    </source>
</evidence>
<dbReference type="SUPFAM" id="SSF51556">
    <property type="entry name" value="Metallo-dependent hydrolases"/>
    <property type="match status" value="1"/>
</dbReference>
<dbReference type="AlphaFoldDB" id="A0A7I8D7A2"/>
<dbReference type="Pfam" id="PF04909">
    <property type="entry name" value="Amidohydro_2"/>
    <property type="match status" value="1"/>
</dbReference>
<dbReference type="GO" id="GO:0005737">
    <property type="term" value="C:cytoplasm"/>
    <property type="evidence" value="ECO:0007669"/>
    <property type="project" value="TreeGrafter"/>
</dbReference>
<accession>A0A7I8D7A2</accession>
<dbReference type="PANTHER" id="PTHR21240:SF28">
    <property type="entry name" value="ISO-OROTATE DECARBOXYLASE (EUROFUNG)"/>
    <property type="match status" value="1"/>
</dbReference>
<dbReference type="InterPro" id="IPR032465">
    <property type="entry name" value="ACMSD"/>
</dbReference>
<gene>
    <name evidence="3" type="ORF">C12CBH8_17420</name>
</gene>
<evidence type="ECO:0000313" key="4">
    <source>
        <dbReference type="Proteomes" id="UP000593890"/>
    </source>
</evidence>
<dbReference type="PANTHER" id="PTHR21240">
    <property type="entry name" value="2-AMINO-3-CARBOXYLMUCONATE-6-SEMIALDEHYDE DECARBOXYLASE"/>
    <property type="match status" value="1"/>
</dbReference>
<dbReference type="EMBL" id="AP023321">
    <property type="protein sequence ID" value="BCI61103.1"/>
    <property type="molecule type" value="Genomic_DNA"/>
</dbReference>
<proteinExistence type="predicted"/>